<gene>
    <name evidence="1" type="ORF">MW290_07270</name>
</gene>
<sequence length="351" mass="39574">MTKSYFAWVVVVNKKDPPVFPENDACDAGVVPRRPSRPPRMASATARWDLDATLDGSGNLDTEIYPAGGTRECAINWWVRHAPEFKKQGIKSRMLIAFVDGIVTPADRQLRAAEEWPRFPHQFQDSEWTGDFKTKDERGDTSLLPANWQAFEGLFLPEPSVNECSVLQEYKRKLRTAHEGQITWEAKSWRNAIDEVLKLVGDLTYPTLCTHTLELLRRLDGSIDAPLFTLKKRFMRGRPATENGCVDGMFPPPHPYHPGHPAYPSGHATMAHAAALVLQEVDSTLDPQKLDEAASDIAQRREIAGLHYPSDSEAGRRLAHWLVDQLKQSSEFVQLMKLARDELIAYHAGRL</sequence>
<dbReference type="Gene3D" id="1.20.144.10">
    <property type="entry name" value="Phosphatidic acid phosphatase type 2/haloperoxidase"/>
    <property type="match status" value="1"/>
</dbReference>
<name>A0ABY4S256_AQUTE</name>
<dbReference type="SUPFAM" id="SSF48317">
    <property type="entry name" value="Acid phosphatase/Vanadium-dependent haloperoxidase"/>
    <property type="match status" value="1"/>
</dbReference>
<dbReference type="InterPro" id="IPR036938">
    <property type="entry name" value="PAP2/HPO_sf"/>
</dbReference>
<evidence type="ECO:0000313" key="2">
    <source>
        <dbReference type="Proteomes" id="UP001056201"/>
    </source>
</evidence>
<protein>
    <recommendedName>
        <fullName evidence="3">Phosphatidic acid phosphatase type 2/haloperoxidase domain-containing protein</fullName>
    </recommendedName>
</protein>
<dbReference type="Proteomes" id="UP001056201">
    <property type="component" value="Chromosome 1"/>
</dbReference>
<evidence type="ECO:0008006" key="3">
    <source>
        <dbReference type="Google" id="ProtNLM"/>
    </source>
</evidence>
<dbReference type="RefSeq" id="WP_250194013.1">
    <property type="nucleotide sequence ID" value="NZ_CP097635.1"/>
</dbReference>
<proteinExistence type="predicted"/>
<accession>A0ABY4S256</accession>
<keyword evidence="2" id="KW-1185">Reference proteome</keyword>
<reference evidence="1" key="1">
    <citation type="submission" date="2022-05" db="EMBL/GenBank/DDBJ databases">
        <title>An RpoN-dependent PEP-CTERM gene is involved in floc formation of an Aquincola tertiaricarbonis strain.</title>
        <authorList>
            <person name="Qiu D."/>
            <person name="Xia M."/>
        </authorList>
    </citation>
    <scope>NUCLEOTIDE SEQUENCE</scope>
    <source>
        <strain evidence="1">RN12</strain>
    </source>
</reference>
<dbReference type="EMBL" id="CP097635">
    <property type="protein sequence ID" value="URI05748.1"/>
    <property type="molecule type" value="Genomic_DNA"/>
</dbReference>
<organism evidence="1 2">
    <name type="scientific">Aquincola tertiaricarbonis</name>
    <dbReference type="NCBI Taxonomy" id="391953"/>
    <lineage>
        <taxon>Bacteria</taxon>
        <taxon>Pseudomonadati</taxon>
        <taxon>Pseudomonadota</taxon>
        <taxon>Betaproteobacteria</taxon>
        <taxon>Burkholderiales</taxon>
        <taxon>Sphaerotilaceae</taxon>
        <taxon>Aquincola</taxon>
    </lineage>
</organism>
<evidence type="ECO:0000313" key="1">
    <source>
        <dbReference type="EMBL" id="URI05748.1"/>
    </source>
</evidence>